<dbReference type="EMBL" id="JANBVN010000019">
    <property type="protein sequence ID" value="KAJ9161771.1"/>
    <property type="molecule type" value="Genomic_DNA"/>
</dbReference>
<name>A0AA38SBG6_9PEZI</name>
<dbReference type="GO" id="GO:0016491">
    <property type="term" value="F:oxidoreductase activity"/>
    <property type="evidence" value="ECO:0007669"/>
    <property type="project" value="UniProtKB-KW"/>
</dbReference>
<gene>
    <name evidence="6" type="ORF">NKR19_g1929</name>
</gene>
<dbReference type="AlphaFoldDB" id="A0AA38SBG6"/>
<keyword evidence="4" id="KW-0560">Oxidoreductase</keyword>
<evidence type="ECO:0000259" key="5">
    <source>
        <dbReference type="Pfam" id="PF01494"/>
    </source>
</evidence>
<keyword evidence="2" id="KW-0285">Flavoprotein</keyword>
<dbReference type="GO" id="GO:0071949">
    <property type="term" value="F:FAD binding"/>
    <property type="evidence" value="ECO:0007669"/>
    <property type="project" value="InterPro"/>
</dbReference>
<dbReference type="InterPro" id="IPR036188">
    <property type="entry name" value="FAD/NAD-bd_sf"/>
</dbReference>
<evidence type="ECO:0000256" key="2">
    <source>
        <dbReference type="ARBA" id="ARBA00022630"/>
    </source>
</evidence>
<dbReference type="InterPro" id="IPR051104">
    <property type="entry name" value="FAD_monoxygenase"/>
</dbReference>
<keyword evidence="7" id="KW-1185">Reference proteome</keyword>
<reference evidence="6" key="1">
    <citation type="submission" date="2022-07" db="EMBL/GenBank/DDBJ databases">
        <title>Fungi with potential for degradation of polypropylene.</title>
        <authorList>
            <person name="Gostincar C."/>
        </authorList>
    </citation>
    <scope>NUCLEOTIDE SEQUENCE</scope>
    <source>
        <strain evidence="6">EXF-13287</strain>
    </source>
</reference>
<dbReference type="Gene3D" id="3.50.50.60">
    <property type="entry name" value="FAD/NAD(P)-binding domain"/>
    <property type="match status" value="1"/>
</dbReference>
<evidence type="ECO:0000256" key="1">
    <source>
        <dbReference type="ARBA" id="ARBA00007992"/>
    </source>
</evidence>
<evidence type="ECO:0000313" key="6">
    <source>
        <dbReference type="EMBL" id="KAJ9161771.1"/>
    </source>
</evidence>
<dbReference type="PANTHER" id="PTHR46720">
    <property type="entry name" value="HYDROXYLASE, PUTATIVE (AFU_ORTHOLOGUE AFUA_3G01460)-RELATED"/>
    <property type="match status" value="1"/>
</dbReference>
<dbReference type="InterPro" id="IPR002938">
    <property type="entry name" value="FAD-bd"/>
</dbReference>
<evidence type="ECO:0000256" key="3">
    <source>
        <dbReference type="ARBA" id="ARBA00022827"/>
    </source>
</evidence>
<organism evidence="6 7">
    <name type="scientific">Coniochaeta hoffmannii</name>
    <dbReference type="NCBI Taxonomy" id="91930"/>
    <lineage>
        <taxon>Eukaryota</taxon>
        <taxon>Fungi</taxon>
        <taxon>Dikarya</taxon>
        <taxon>Ascomycota</taxon>
        <taxon>Pezizomycotina</taxon>
        <taxon>Sordariomycetes</taxon>
        <taxon>Sordariomycetidae</taxon>
        <taxon>Coniochaetales</taxon>
        <taxon>Coniochaetaceae</taxon>
        <taxon>Coniochaeta</taxon>
    </lineage>
</organism>
<comment type="similarity">
    <text evidence="1">Belongs to the paxM FAD-dependent monooxygenase family.</text>
</comment>
<dbReference type="PANTHER" id="PTHR46720:SF3">
    <property type="entry name" value="FAD-BINDING DOMAIN-CONTAINING PROTEIN-RELATED"/>
    <property type="match status" value="1"/>
</dbReference>
<evidence type="ECO:0000313" key="7">
    <source>
        <dbReference type="Proteomes" id="UP001174691"/>
    </source>
</evidence>
<dbReference type="SUPFAM" id="SSF54373">
    <property type="entry name" value="FAD-linked reductases, C-terminal domain"/>
    <property type="match status" value="1"/>
</dbReference>
<dbReference type="Pfam" id="PF01494">
    <property type="entry name" value="FAD_binding_3"/>
    <property type="match status" value="1"/>
</dbReference>
<evidence type="ECO:0000256" key="4">
    <source>
        <dbReference type="ARBA" id="ARBA00023002"/>
    </source>
</evidence>
<dbReference type="GO" id="GO:0044550">
    <property type="term" value="P:secondary metabolite biosynthetic process"/>
    <property type="evidence" value="ECO:0007669"/>
    <property type="project" value="TreeGrafter"/>
</dbReference>
<sequence>MFRIAVIGGGIGGLFAALSIHHHCSSDDIRIDVYEQAAQYKEIGAGVAIGPNGARLIEKLGLLEEAWKIAGKRGKDWFSFRRYDTGAEVLTVPIPETGRMLQLPMHRAEFLDLLVRAVEARGAATLHTDKQCQTLEDRGDEMSVTFADGTAVTANLVIGADGIHSAVRRHYVNDNARYGEMVVYRGLCAIADVEDIWPVHTYATIWMAPGKHFLTFPICDNQVLNVVGFVSTPLEKLGQATESWTLKGEKSEVREEFKEFAPAVLSVIDKMETNPLKWILFDREPLDQWSFSGGKVALLGDAAHAMCPHQGAGAGQAMEDGYILGRTLRDYFDAPKQEKSLASAMQLYQTVRHPRAVKVQSTSRQAGDVYELRAAEFAELSYDDGLPIAKTMLEHRMKWIWGDDIDRAFEQTRDHAHL</sequence>
<protein>
    <submittedName>
        <fullName evidence="6">FAD/NAD(P)-binding domain-containing protein</fullName>
    </submittedName>
</protein>
<dbReference type="PRINTS" id="PR00420">
    <property type="entry name" value="RNGMNOXGNASE"/>
</dbReference>
<dbReference type="SUPFAM" id="SSF51905">
    <property type="entry name" value="FAD/NAD(P)-binding domain"/>
    <property type="match status" value="1"/>
</dbReference>
<accession>A0AA38SBG6</accession>
<proteinExistence type="inferred from homology"/>
<keyword evidence="3" id="KW-0274">FAD</keyword>
<dbReference type="Proteomes" id="UP001174691">
    <property type="component" value="Unassembled WGS sequence"/>
</dbReference>
<feature type="domain" description="FAD-binding" evidence="5">
    <location>
        <begin position="4"/>
        <end position="359"/>
    </location>
</feature>
<comment type="caution">
    <text evidence="6">The sequence shown here is derived from an EMBL/GenBank/DDBJ whole genome shotgun (WGS) entry which is preliminary data.</text>
</comment>